<reference evidence="5 6" key="1">
    <citation type="submission" date="2016-03" db="EMBL/GenBank/DDBJ databases">
        <title>Comparative genomics of the ectomycorrhizal sister species Rhizopogon vinicolor and Rhizopogon vesiculosus (Basidiomycota: Boletales) reveals a divergence of the mating type B locus.</title>
        <authorList>
            <person name="Mujic A.B."/>
            <person name="Kuo A."/>
            <person name="Tritt A."/>
            <person name="Lipzen A."/>
            <person name="Chen C."/>
            <person name="Johnson J."/>
            <person name="Sharma A."/>
            <person name="Barry K."/>
            <person name="Grigoriev I.V."/>
            <person name="Spatafora J.W."/>
        </authorList>
    </citation>
    <scope>NUCLEOTIDE SEQUENCE [LARGE SCALE GENOMIC DNA]</scope>
    <source>
        <strain evidence="5 6">AM-OR11-056</strain>
    </source>
</reference>
<evidence type="ECO:0000313" key="5">
    <source>
        <dbReference type="EMBL" id="OJA15866.1"/>
    </source>
</evidence>
<keyword evidence="3" id="KW-0067">ATP-binding</keyword>
<proteinExistence type="predicted"/>
<dbReference type="InterPro" id="IPR003439">
    <property type="entry name" value="ABC_transporter-like_ATP-bd"/>
</dbReference>
<sequence length="139" mass="15318">TRYRSNKTVSEGTWSGNTVEVFGLLRVNFSDSASVAASSNEGLIASSRHIYYDNTGSGKSTLTLSFFHFVEHTEGRITVDGLDISTIALSDLRSKVSIINPYVGTLRSIMNVFDEHENAEIVGLHSFTDLYSKLFDVCI</sequence>
<dbReference type="GO" id="GO:0042626">
    <property type="term" value="F:ATPase-coupled transmembrane transporter activity"/>
    <property type="evidence" value="ECO:0007669"/>
    <property type="project" value="TreeGrafter"/>
</dbReference>
<dbReference type="STRING" id="180088.A0A1J8R267"/>
<name>A0A1J8R267_9AGAM</name>
<dbReference type="AlphaFoldDB" id="A0A1J8R267"/>
<dbReference type="PANTHER" id="PTHR24223">
    <property type="entry name" value="ATP-BINDING CASSETTE SUB-FAMILY C"/>
    <property type="match status" value="1"/>
</dbReference>
<dbReference type="PANTHER" id="PTHR24223:SF353">
    <property type="entry name" value="ABC TRANSPORTER ATP-BINDING PROTEIN_PERMEASE VMR1-RELATED"/>
    <property type="match status" value="1"/>
</dbReference>
<dbReference type="InterPro" id="IPR027417">
    <property type="entry name" value="P-loop_NTPase"/>
</dbReference>
<dbReference type="SUPFAM" id="SSF52540">
    <property type="entry name" value="P-loop containing nucleoside triphosphate hydrolases"/>
    <property type="match status" value="1"/>
</dbReference>
<dbReference type="GO" id="GO:0000329">
    <property type="term" value="C:fungal-type vacuole membrane"/>
    <property type="evidence" value="ECO:0007669"/>
    <property type="project" value="TreeGrafter"/>
</dbReference>
<dbReference type="GO" id="GO:0005524">
    <property type="term" value="F:ATP binding"/>
    <property type="evidence" value="ECO:0007669"/>
    <property type="project" value="UniProtKB-KW"/>
</dbReference>
<dbReference type="InterPro" id="IPR050173">
    <property type="entry name" value="ABC_transporter_C-like"/>
</dbReference>
<accession>A0A1J8R267</accession>
<dbReference type="GO" id="GO:0016887">
    <property type="term" value="F:ATP hydrolysis activity"/>
    <property type="evidence" value="ECO:0007669"/>
    <property type="project" value="InterPro"/>
</dbReference>
<feature type="non-terminal residue" evidence="5">
    <location>
        <position position="1"/>
    </location>
</feature>
<dbReference type="EMBL" id="LVVM01002824">
    <property type="protein sequence ID" value="OJA15866.1"/>
    <property type="molecule type" value="Genomic_DNA"/>
</dbReference>
<dbReference type="Gene3D" id="3.40.50.300">
    <property type="entry name" value="P-loop containing nucleotide triphosphate hydrolases"/>
    <property type="match status" value="1"/>
</dbReference>
<evidence type="ECO:0000313" key="6">
    <source>
        <dbReference type="Proteomes" id="UP000183567"/>
    </source>
</evidence>
<gene>
    <name evidence="5" type="ORF">AZE42_09985</name>
</gene>
<organism evidence="5 6">
    <name type="scientific">Rhizopogon vesiculosus</name>
    <dbReference type="NCBI Taxonomy" id="180088"/>
    <lineage>
        <taxon>Eukaryota</taxon>
        <taxon>Fungi</taxon>
        <taxon>Dikarya</taxon>
        <taxon>Basidiomycota</taxon>
        <taxon>Agaricomycotina</taxon>
        <taxon>Agaricomycetes</taxon>
        <taxon>Agaricomycetidae</taxon>
        <taxon>Boletales</taxon>
        <taxon>Suillineae</taxon>
        <taxon>Rhizopogonaceae</taxon>
        <taxon>Rhizopogon</taxon>
    </lineage>
</organism>
<evidence type="ECO:0000256" key="3">
    <source>
        <dbReference type="ARBA" id="ARBA00022840"/>
    </source>
</evidence>
<evidence type="ECO:0000259" key="4">
    <source>
        <dbReference type="Pfam" id="PF00005"/>
    </source>
</evidence>
<feature type="domain" description="ABC transporter" evidence="4">
    <location>
        <begin position="55"/>
        <end position="118"/>
    </location>
</feature>
<dbReference type="Pfam" id="PF00005">
    <property type="entry name" value="ABC_tran"/>
    <property type="match status" value="1"/>
</dbReference>
<dbReference type="OrthoDB" id="2691650at2759"/>
<protein>
    <recommendedName>
        <fullName evidence="4">ABC transporter domain-containing protein</fullName>
    </recommendedName>
</protein>
<dbReference type="Proteomes" id="UP000183567">
    <property type="component" value="Unassembled WGS sequence"/>
</dbReference>
<evidence type="ECO:0000256" key="1">
    <source>
        <dbReference type="ARBA" id="ARBA00022737"/>
    </source>
</evidence>
<evidence type="ECO:0000256" key="2">
    <source>
        <dbReference type="ARBA" id="ARBA00022741"/>
    </source>
</evidence>
<comment type="caution">
    <text evidence="5">The sequence shown here is derived from an EMBL/GenBank/DDBJ whole genome shotgun (WGS) entry which is preliminary data.</text>
</comment>
<keyword evidence="1" id="KW-0677">Repeat</keyword>
<keyword evidence="6" id="KW-1185">Reference proteome</keyword>
<keyword evidence="2" id="KW-0547">Nucleotide-binding</keyword>